<dbReference type="EMBL" id="CP076129">
    <property type="protein sequence ID" value="QWG10277.1"/>
    <property type="molecule type" value="Genomic_DNA"/>
</dbReference>
<keyword evidence="1" id="KW-0732">Signal</keyword>
<dbReference type="Gene3D" id="3.40.50.720">
    <property type="entry name" value="NAD(P)-binding Rossmann-like Domain"/>
    <property type="match status" value="1"/>
</dbReference>
<feature type="chain" id="PRO_5047074198" evidence="1">
    <location>
        <begin position="21"/>
        <end position="365"/>
    </location>
</feature>
<name>A0ABX8H3Y4_9BACT</name>
<feature type="domain" description="Gfo/Idh/MocA-like oxidoreductase N-terminal" evidence="2">
    <location>
        <begin position="26"/>
        <end position="139"/>
    </location>
</feature>
<dbReference type="InterPro" id="IPR055170">
    <property type="entry name" value="GFO_IDH_MocA-like_dom"/>
</dbReference>
<dbReference type="InterPro" id="IPR051450">
    <property type="entry name" value="Gfo/Idh/MocA_Oxidoreductases"/>
</dbReference>
<dbReference type="Proteomes" id="UP000682802">
    <property type="component" value="Chromosome 2"/>
</dbReference>
<dbReference type="InterPro" id="IPR036291">
    <property type="entry name" value="NAD(P)-bd_dom_sf"/>
</dbReference>
<sequence length="365" mass="41214">MKKITLLFSLVLLFSLTTFAVDKPVKIGVIGLTHGHVHGLFRDKENKDIEIVAVVESNVALAHKYAEKYGYSKDIIYTTIHQMLAEIQPEAVLGFGNIYDHLSIVEACAPLGIDVMVEKPLAVNMEHAKKIHDLAIKYDIDVLTNYETTWYPSNEKAYELIHEDKIGEVRKVVINDGHKGPKNIHVEEEFLEWLTDEKLNGGGAIIDFGCYGANLLTWLFDGEKPVAITAITAQYQPENNPNVDDESIILVEYKSKVGVIQGSWNWPIGRKDMEVFGLKGVIDAPNPQEVTMKISKNYSDYDQTNYNMKDRAYPFNNPFSMFAHVVRKEIKLPNYSPSTLENNMIVVEILEKAKKSAKKGKKITL</sequence>
<protein>
    <submittedName>
        <fullName evidence="4">Gfo/Idh/MocA family oxidoreductase</fullName>
    </submittedName>
</protein>
<dbReference type="SUPFAM" id="SSF51735">
    <property type="entry name" value="NAD(P)-binding Rossmann-fold domains"/>
    <property type="match status" value="1"/>
</dbReference>
<dbReference type="Pfam" id="PF22725">
    <property type="entry name" value="GFO_IDH_MocA_C3"/>
    <property type="match status" value="1"/>
</dbReference>
<keyword evidence="5" id="KW-1185">Reference proteome</keyword>
<evidence type="ECO:0000259" key="3">
    <source>
        <dbReference type="Pfam" id="PF22725"/>
    </source>
</evidence>
<proteinExistence type="predicted"/>
<evidence type="ECO:0000259" key="2">
    <source>
        <dbReference type="Pfam" id="PF01408"/>
    </source>
</evidence>
<gene>
    <name evidence="4" type="ORF">KM029_21580</name>
</gene>
<accession>A0ABX8H3Y4</accession>
<evidence type="ECO:0000313" key="5">
    <source>
        <dbReference type="Proteomes" id="UP000682802"/>
    </source>
</evidence>
<dbReference type="PANTHER" id="PTHR43377">
    <property type="entry name" value="BILIVERDIN REDUCTASE A"/>
    <property type="match status" value="1"/>
</dbReference>
<reference evidence="4 5" key="1">
    <citation type="submission" date="2021-05" db="EMBL/GenBank/DDBJ databases">
        <title>Comparative genomic studies on the polysaccharide-degrading batcterial strains of the Flammeovirga genus.</title>
        <authorList>
            <person name="Zewei F."/>
            <person name="Zheng Z."/>
            <person name="Yu L."/>
            <person name="Ruyue G."/>
            <person name="Yanhong M."/>
            <person name="Yuanyuan C."/>
            <person name="Jingyan G."/>
            <person name="Wenjun H."/>
        </authorList>
    </citation>
    <scope>NUCLEOTIDE SEQUENCE [LARGE SCALE GENOMIC DNA]</scope>
    <source>
        <strain evidence="4 5">YS10</strain>
    </source>
</reference>
<feature type="domain" description="GFO/IDH/MocA-like oxidoreductase" evidence="3">
    <location>
        <begin position="156"/>
        <end position="282"/>
    </location>
</feature>
<dbReference type="SUPFAM" id="SSF55347">
    <property type="entry name" value="Glyceraldehyde-3-phosphate dehydrogenase-like, C-terminal domain"/>
    <property type="match status" value="1"/>
</dbReference>
<feature type="signal peptide" evidence="1">
    <location>
        <begin position="1"/>
        <end position="20"/>
    </location>
</feature>
<evidence type="ECO:0000256" key="1">
    <source>
        <dbReference type="SAM" id="SignalP"/>
    </source>
</evidence>
<organism evidence="4 5">
    <name type="scientific">Flammeovirga kamogawensis</name>
    <dbReference type="NCBI Taxonomy" id="373891"/>
    <lineage>
        <taxon>Bacteria</taxon>
        <taxon>Pseudomonadati</taxon>
        <taxon>Bacteroidota</taxon>
        <taxon>Cytophagia</taxon>
        <taxon>Cytophagales</taxon>
        <taxon>Flammeovirgaceae</taxon>
        <taxon>Flammeovirga</taxon>
    </lineage>
</organism>
<dbReference type="RefSeq" id="WP_144075883.1">
    <property type="nucleotide sequence ID" value="NZ_CP076129.1"/>
</dbReference>
<dbReference type="Gene3D" id="3.30.360.10">
    <property type="entry name" value="Dihydrodipicolinate Reductase, domain 2"/>
    <property type="match status" value="1"/>
</dbReference>
<dbReference type="PANTHER" id="PTHR43377:SF1">
    <property type="entry name" value="BILIVERDIN REDUCTASE A"/>
    <property type="match status" value="1"/>
</dbReference>
<evidence type="ECO:0000313" key="4">
    <source>
        <dbReference type="EMBL" id="QWG10277.1"/>
    </source>
</evidence>
<dbReference type="InterPro" id="IPR000683">
    <property type="entry name" value="Gfo/Idh/MocA-like_OxRdtase_N"/>
</dbReference>
<dbReference type="Pfam" id="PF01408">
    <property type="entry name" value="GFO_IDH_MocA"/>
    <property type="match status" value="1"/>
</dbReference>